<evidence type="ECO:0000313" key="3">
    <source>
        <dbReference type="EMBL" id="KOO53139.1"/>
    </source>
</evidence>
<sequence length="1178" mass="130914">LTSTPHVCEHSVNEPAKAVIEAQDQSFAPPDPAKAAVGLKEPKKPLAFKDALIASFVPELHVPVPPTHRPAAAKTRPSTPVPLSEPDDDDDSDAEILDLCAGCEPEIAALGLKVKDIGQIVYSHMGSKNELRMIPVLDVRRPSIFSNPFTMMKDESQRNPVCDAYQEWWRRRTATVDEICRQLSVTRAQAWSGSEFAASEERLRGINQLAQIVSKGHRIGLGCACPVGKRCHSELLRSMVSHQAQLLRTRDEVVDTVSTAKSDKYLILFSGAKSQGRLADQIRLKDDGAIVEEYDILNDTHQDLCDLELQLKILGRILEREFKAVHIALPMGSYMVVDGPQIRSKANVQGLRHLPPRLVKYLQKHNSLTEFAALAATTAESSDTLWSILGTAEHDVQSSPAYSKEHADWAQLWHQPAIINLIEMGATKTTVPLCKCGSPFGVHADVLVSAKMPSLWIDGQLVCEHVLHEHLELEADVRGIDHEPRVSLIPIGLNVLLARAMVGEHRPRGPAQKSSKTPSSSKGNMHPCAGQPNLISAEHFTELAEAEGFTDRQVVSWIQHGFPGANMPNGAVLAPPHVGALKEARAFGEQNVKNIAMGFISAACPFPEIWPVIIDPCNIVLQNGKPRLTIDKSMWTSGRADLPPFNTLVNLAEEAVTAGSLRLVTVREVARAAAILGAPLRMCRTIAMPAPDVKLLMKKFDLKAFFRFHPKERSAWRESGLLFRDGYSLDMRPNFGEAHAPDHCCRESDGLNFFMQRELARMDKEYPTTIPPLIQWLASRAHLRSRSASNDEFLWDVLFWVCYYVDDGGLLSFDDKLHDRDGAPKFILATDSSGVVTRHHQSRIELYAEAAIKIATFVLHECPMDKQEGPDLRIIFLGIGIHLDVQRRLLPKIKATAYASIVKRTLFTKRVMPNGVGVAEFNQTHSLIHKLLHAADVIPLGRPHLFHLRQAVNTAKKIFLGVDKGELLGVMITTKVRKELTWWLHQLETADLTGLPLASRSEFPGASSPTHLVRYSDASRELNLSENHSGAGAWCAIDNTFYYIHWRWTRQEIENFSINVLEAHARDVGGNVFLDLGLELGKNFTHTTAFVDNTTAESIAENGRTSTEMLNELNLARLKNLMARGVHEKNERIASVDNDVADDLSRGEITEALRQPQECGMRCVELQVPQRYRELPSL</sequence>
<comment type="caution">
    <text evidence="3">The sequence shown here is derived from an EMBL/GenBank/DDBJ whole genome shotgun (WGS) entry which is preliminary data.</text>
</comment>
<evidence type="ECO:0000256" key="1">
    <source>
        <dbReference type="SAM" id="MobiDB-lite"/>
    </source>
</evidence>
<accession>A0A0M0LQ24</accession>
<feature type="region of interest" description="Disordered" evidence="1">
    <location>
        <begin position="67"/>
        <end position="92"/>
    </location>
</feature>
<feature type="domain" description="DUF4326" evidence="2">
    <location>
        <begin position="138"/>
        <end position="236"/>
    </location>
</feature>
<feature type="region of interest" description="Disordered" evidence="1">
    <location>
        <begin position="504"/>
        <end position="528"/>
    </location>
</feature>
<gene>
    <name evidence="3" type="ORF">Ctob_013956</name>
</gene>
<evidence type="ECO:0000313" key="4">
    <source>
        <dbReference type="Proteomes" id="UP000037460"/>
    </source>
</evidence>
<dbReference type="InterPro" id="IPR025475">
    <property type="entry name" value="DUF4326"/>
</dbReference>
<dbReference type="EMBL" id="JWZX01000361">
    <property type="protein sequence ID" value="KOO53139.1"/>
    <property type="molecule type" value="Genomic_DNA"/>
</dbReference>
<feature type="non-terminal residue" evidence="3">
    <location>
        <position position="1"/>
    </location>
</feature>
<name>A0A0M0LQ24_9EUKA</name>
<organism evidence="3 4">
    <name type="scientific">Chrysochromulina tobinii</name>
    <dbReference type="NCBI Taxonomy" id="1460289"/>
    <lineage>
        <taxon>Eukaryota</taxon>
        <taxon>Haptista</taxon>
        <taxon>Haptophyta</taxon>
        <taxon>Prymnesiophyceae</taxon>
        <taxon>Prymnesiales</taxon>
        <taxon>Chrysochromulinaceae</taxon>
        <taxon>Chrysochromulina</taxon>
    </lineage>
</organism>
<feature type="compositionally biased region" description="Polar residues" evidence="1">
    <location>
        <begin position="512"/>
        <end position="523"/>
    </location>
</feature>
<keyword evidence="4" id="KW-1185">Reference proteome</keyword>
<protein>
    <recommendedName>
        <fullName evidence="2">DUF4326 domain-containing protein</fullName>
    </recommendedName>
</protein>
<dbReference type="AlphaFoldDB" id="A0A0M0LQ24"/>
<reference evidence="4" key="1">
    <citation type="journal article" date="2015" name="PLoS Genet.">
        <title>Genome Sequence and Transcriptome Analyses of Chrysochromulina tobin: Metabolic Tools for Enhanced Algal Fitness in the Prominent Order Prymnesiales (Haptophyceae).</title>
        <authorList>
            <person name="Hovde B.T."/>
            <person name="Deodato C.R."/>
            <person name="Hunsperger H.M."/>
            <person name="Ryken S.A."/>
            <person name="Yost W."/>
            <person name="Jha R.K."/>
            <person name="Patterson J."/>
            <person name="Monnat R.J. Jr."/>
            <person name="Barlow S.B."/>
            <person name="Starkenburg S.R."/>
            <person name="Cattolico R.A."/>
        </authorList>
    </citation>
    <scope>NUCLEOTIDE SEQUENCE</scope>
    <source>
        <strain evidence="4">CCMP291</strain>
    </source>
</reference>
<evidence type="ECO:0000259" key="2">
    <source>
        <dbReference type="Pfam" id="PF14216"/>
    </source>
</evidence>
<dbReference type="Proteomes" id="UP000037460">
    <property type="component" value="Unassembled WGS sequence"/>
</dbReference>
<proteinExistence type="predicted"/>
<dbReference type="Pfam" id="PF14216">
    <property type="entry name" value="DUF4326"/>
    <property type="match status" value="1"/>
</dbReference>